<comment type="caution">
    <text evidence="1">The sequence shown here is derived from an EMBL/GenBank/DDBJ whole genome shotgun (WGS) entry which is preliminary data.</text>
</comment>
<proteinExistence type="predicted"/>
<evidence type="ECO:0000313" key="2">
    <source>
        <dbReference type="Proteomes" id="UP000663802"/>
    </source>
</evidence>
<reference evidence="1 2" key="1">
    <citation type="journal article" date="2021" name="Int. J. Syst. Evol. Microbiol.">
        <title>Clostridium zeae sp. nov., isolated from corn silage.</title>
        <authorList>
            <person name="Kobayashi H."/>
            <person name="Tanizawa Y."/>
            <person name="Yagura M."/>
            <person name="Sakamoto M."/>
            <person name="Ohkuma M."/>
            <person name="Tohno M."/>
        </authorList>
    </citation>
    <scope>NUCLEOTIDE SEQUENCE [LARGE SCALE GENOMIC DNA]</scope>
    <source>
        <strain evidence="1 2">CSC2</strain>
    </source>
</reference>
<dbReference type="Proteomes" id="UP000663802">
    <property type="component" value="Unassembled WGS sequence"/>
</dbReference>
<gene>
    <name evidence="1" type="ORF">CSC2_46190</name>
</gene>
<evidence type="ECO:0000313" key="1">
    <source>
        <dbReference type="EMBL" id="GFZ34093.1"/>
    </source>
</evidence>
<name>A0ABQ1EHG8_9CLOT</name>
<sequence length="50" mass="6013">MESIWWNIKLEPIKYFNIFYKSALQKCRSEDFNAFVDIDKKALILKGLDE</sequence>
<keyword evidence="2" id="KW-1185">Reference proteome</keyword>
<accession>A0ABQ1EHG8</accession>
<organism evidence="1 2">
    <name type="scientific">Clostridium zeae</name>
    <dbReference type="NCBI Taxonomy" id="2759022"/>
    <lineage>
        <taxon>Bacteria</taxon>
        <taxon>Bacillati</taxon>
        <taxon>Bacillota</taxon>
        <taxon>Clostridia</taxon>
        <taxon>Eubacteriales</taxon>
        <taxon>Clostridiaceae</taxon>
        <taxon>Clostridium</taxon>
    </lineage>
</organism>
<protein>
    <submittedName>
        <fullName evidence="1">Uncharacterized protein</fullName>
    </submittedName>
</protein>
<dbReference type="EMBL" id="BMBA01000009">
    <property type="protein sequence ID" value="GFZ34093.1"/>
    <property type="molecule type" value="Genomic_DNA"/>
</dbReference>